<dbReference type="GO" id="GO:0005524">
    <property type="term" value="F:ATP binding"/>
    <property type="evidence" value="ECO:0007669"/>
    <property type="project" value="InterPro"/>
</dbReference>
<dbReference type="GO" id="GO:0006420">
    <property type="term" value="P:arginyl-tRNA aminoacylation"/>
    <property type="evidence" value="ECO:0007669"/>
    <property type="project" value="InterPro"/>
</dbReference>
<keyword evidence="3" id="KW-1185">Reference proteome</keyword>
<dbReference type="SUPFAM" id="SSF47323">
    <property type="entry name" value="Anticodon-binding domain of a subclass of class I aminoacyl-tRNA synthetases"/>
    <property type="match status" value="1"/>
</dbReference>
<dbReference type="InterPro" id="IPR037380">
    <property type="entry name" value="DALRD3"/>
</dbReference>
<evidence type="ECO:0000259" key="1">
    <source>
        <dbReference type="SMART" id="SM00836"/>
    </source>
</evidence>
<gene>
    <name evidence="2" type="ORF">DIATSA_LOCUS5776</name>
</gene>
<dbReference type="Pfam" id="PF05746">
    <property type="entry name" value="DALR_1"/>
    <property type="match status" value="1"/>
</dbReference>
<organism evidence="2 3">
    <name type="scientific">Diatraea saccharalis</name>
    <name type="common">sugarcane borer</name>
    <dbReference type="NCBI Taxonomy" id="40085"/>
    <lineage>
        <taxon>Eukaryota</taxon>
        <taxon>Metazoa</taxon>
        <taxon>Ecdysozoa</taxon>
        <taxon>Arthropoda</taxon>
        <taxon>Hexapoda</taxon>
        <taxon>Insecta</taxon>
        <taxon>Pterygota</taxon>
        <taxon>Neoptera</taxon>
        <taxon>Endopterygota</taxon>
        <taxon>Lepidoptera</taxon>
        <taxon>Glossata</taxon>
        <taxon>Ditrysia</taxon>
        <taxon>Pyraloidea</taxon>
        <taxon>Crambidae</taxon>
        <taxon>Crambinae</taxon>
        <taxon>Diatraea</taxon>
    </lineage>
</organism>
<sequence length="427" mass="49253">MIENVLNDFLNDIYLYLTGESNVQKGLLVKKHSENLQRHGEFSFPNSIKSWHQFKKLSGCEDSSLTLLKYLQKDDSDFVNESKDWHLELIKVKQDKGRIYMFLNRPKSIIIGLRDALNNNNTISRIIKEHTGLVTCDHKSEDDNCLTSLRLKYLAVAVDRLYRIFAKGKDCPNVFITLSSLQMKEVSHSVLCGTVLNATTGGKEISIKADDYIRMRQNEMILIAQHKYGVRESVQEKWKQFIDHLGESAVVFELLQTKPCRAVKVNFECSSAGSSKGAAFVLYNCARLEALVRSYNEKVDDGVYPPLPDFDDTDFSLLTHEDEWSLVFNYIMGLPSLLENCVDISEKTCEFRPHLICSFLCSMVRVFSQYYRKVRVLTEPRKHLLPVLFARLHMLKILNDTLKTCLNILNIKSVSQMYIHFYCERSK</sequence>
<protein>
    <recommendedName>
        <fullName evidence="1">DALR anticodon binding domain-containing protein</fullName>
    </recommendedName>
</protein>
<feature type="domain" description="DALR anticodon binding" evidence="1">
    <location>
        <begin position="281"/>
        <end position="417"/>
    </location>
</feature>
<reference evidence="2" key="1">
    <citation type="submission" date="2021-12" db="EMBL/GenBank/DDBJ databases">
        <authorList>
            <person name="King R."/>
        </authorList>
    </citation>
    <scope>NUCLEOTIDE SEQUENCE</scope>
</reference>
<evidence type="ECO:0000313" key="3">
    <source>
        <dbReference type="Proteomes" id="UP001153714"/>
    </source>
</evidence>
<dbReference type="SMART" id="SM00836">
    <property type="entry name" value="DALR_1"/>
    <property type="match status" value="1"/>
</dbReference>
<name>A0A9N9WEV0_9NEOP</name>
<reference evidence="2" key="2">
    <citation type="submission" date="2022-10" db="EMBL/GenBank/DDBJ databases">
        <authorList>
            <consortium name="ENA_rothamsted_submissions"/>
            <consortium name="culmorum"/>
            <person name="King R."/>
        </authorList>
    </citation>
    <scope>NUCLEOTIDE SEQUENCE</scope>
</reference>
<dbReference type="PANTHER" id="PTHR16043:SF1">
    <property type="entry name" value="DALR ANTICODON-BINDING DOMAIN-CONTAINING PROTEIN 3"/>
    <property type="match status" value="1"/>
</dbReference>
<evidence type="ECO:0000313" key="2">
    <source>
        <dbReference type="EMBL" id="CAG9787932.1"/>
    </source>
</evidence>
<dbReference type="EMBL" id="OU893349">
    <property type="protein sequence ID" value="CAG9787932.1"/>
    <property type="molecule type" value="Genomic_DNA"/>
</dbReference>
<dbReference type="GO" id="GO:0000049">
    <property type="term" value="F:tRNA binding"/>
    <property type="evidence" value="ECO:0007669"/>
    <property type="project" value="TreeGrafter"/>
</dbReference>
<dbReference type="InterPro" id="IPR008909">
    <property type="entry name" value="DALR_anticod-bd"/>
</dbReference>
<accession>A0A9N9WEV0</accession>
<dbReference type="PANTHER" id="PTHR16043">
    <property type="entry name" value="DALRD3 PROTEIN"/>
    <property type="match status" value="1"/>
</dbReference>
<dbReference type="Gene3D" id="1.10.730.10">
    <property type="entry name" value="Isoleucyl-tRNA Synthetase, Domain 1"/>
    <property type="match status" value="1"/>
</dbReference>
<dbReference type="InterPro" id="IPR009080">
    <property type="entry name" value="tRNAsynth_Ia_anticodon-bd"/>
</dbReference>
<dbReference type="GO" id="GO:0004814">
    <property type="term" value="F:arginine-tRNA ligase activity"/>
    <property type="evidence" value="ECO:0007669"/>
    <property type="project" value="InterPro"/>
</dbReference>
<dbReference type="AlphaFoldDB" id="A0A9N9WEV0"/>
<dbReference type="GO" id="GO:0106217">
    <property type="term" value="P:tRNA C3-cytosine methylation"/>
    <property type="evidence" value="ECO:0007669"/>
    <property type="project" value="TreeGrafter"/>
</dbReference>
<dbReference type="Proteomes" id="UP001153714">
    <property type="component" value="Chromosome 18"/>
</dbReference>
<dbReference type="OrthoDB" id="9990834at2759"/>
<proteinExistence type="predicted"/>